<dbReference type="PANTHER" id="PTHR21310:SF15">
    <property type="entry name" value="AMINOGLYCOSIDE PHOSPHOTRANSFERASE DOMAIN-CONTAINING PROTEIN"/>
    <property type="match status" value="1"/>
</dbReference>
<evidence type="ECO:0000259" key="1">
    <source>
        <dbReference type="Pfam" id="PF01636"/>
    </source>
</evidence>
<keyword evidence="3" id="KW-1185">Reference proteome</keyword>
<dbReference type="EMBL" id="BAABHF010000019">
    <property type="protein sequence ID" value="GAA4495361.1"/>
    <property type="molecule type" value="Genomic_DNA"/>
</dbReference>
<dbReference type="InterPro" id="IPR051678">
    <property type="entry name" value="AGP_Transferase"/>
</dbReference>
<comment type="caution">
    <text evidence="2">The sequence shown here is derived from an EMBL/GenBank/DDBJ whole genome shotgun (WGS) entry which is preliminary data.</text>
</comment>
<dbReference type="SUPFAM" id="SSF56112">
    <property type="entry name" value="Protein kinase-like (PK-like)"/>
    <property type="match status" value="1"/>
</dbReference>
<dbReference type="Proteomes" id="UP001500503">
    <property type="component" value="Unassembled WGS sequence"/>
</dbReference>
<proteinExistence type="predicted"/>
<evidence type="ECO:0000313" key="3">
    <source>
        <dbReference type="Proteomes" id="UP001500503"/>
    </source>
</evidence>
<dbReference type="InterPro" id="IPR002575">
    <property type="entry name" value="Aminoglycoside_PTrfase"/>
</dbReference>
<feature type="domain" description="Aminoglycoside phosphotransferase" evidence="1">
    <location>
        <begin position="34"/>
        <end position="273"/>
    </location>
</feature>
<dbReference type="Gene3D" id="3.90.1200.10">
    <property type="match status" value="1"/>
</dbReference>
<organism evidence="2 3">
    <name type="scientific">Actinoallomurus oryzae</name>
    <dbReference type="NCBI Taxonomy" id="502180"/>
    <lineage>
        <taxon>Bacteria</taxon>
        <taxon>Bacillati</taxon>
        <taxon>Actinomycetota</taxon>
        <taxon>Actinomycetes</taxon>
        <taxon>Streptosporangiales</taxon>
        <taxon>Thermomonosporaceae</taxon>
        <taxon>Actinoallomurus</taxon>
    </lineage>
</organism>
<dbReference type="InterPro" id="IPR011009">
    <property type="entry name" value="Kinase-like_dom_sf"/>
</dbReference>
<reference evidence="3" key="1">
    <citation type="journal article" date="2019" name="Int. J. Syst. Evol. Microbiol.">
        <title>The Global Catalogue of Microorganisms (GCM) 10K type strain sequencing project: providing services to taxonomists for standard genome sequencing and annotation.</title>
        <authorList>
            <consortium name="The Broad Institute Genomics Platform"/>
            <consortium name="The Broad Institute Genome Sequencing Center for Infectious Disease"/>
            <person name="Wu L."/>
            <person name="Ma J."/>
        </authorList>
    </citation>
    <scope>NUCLEOTIDE SEQUENCE [LARGE SCALE GENOMIC DNA]</scope>
    <source>
        <strain evidence="3">JCM 17933</strain>
    </source>
</reference>
<evidence type="ECO:0000313" key="2">
    <source>
        <dbReference type="EMBL" id="GAA4495361.1"/>
    </source>
</evidence>
<name>A0ABP8Q2U9_9ACTN</name>
<protein>
    <recommendedName>
        <fullName evidence="1">Aminoglycoside phosphotransferase domain-containing protein</fullName>
    </recommendedName>
</protein>
<gene>
    <name evidence="2" type="ORF">GCM10023191_035950</name>
</gene>
<dbReference type="Pfam" id="PF01636">
    <property type="entry name" value="APH"/>
    <property type="match status" value="1"/>
</dbReference>
<dbReference type="PANTHER" id="PTHR21310">
    <property type="entry name" value="AMINOGLYCOSIDE PHOSPHOTRANSFERASE-RELATED-RELATED"/>
    <property type="match status" value="1"/>
</dbReference>
<sequence length="317" mass="35283">MFRVSDGALTLHQAREILSLVSPGAAVTEVIARTGGELSTVYEIRCAGPPDAVIVKIYAEQWRWKLAKEVHVYGVLADQGVRPAPTILHAEYGTDLVGSPFAVMTRLSGRPLSEAIDEFDTDQVRGVYRQMGAVLSAIHRVEQDAYGYLTTRLRHPEPDNTAYMNRQFAKKLREFAEHGGDPALHDRIEEHVAHQAELFAASVGPRLCHNDFYEGNVLVAPEADDWALTGFIDVENAVAADPLLDLAKTQYYSVHDDEAKLSGLLDGYGPLPDDWVDRVRLYRLYHALELWDWFALIGNVSPLPGIADDLRTLTAHR</sequence>
<accession>A0ABP8Q2U9</accession>